<dbReference type="VEuPathDB" id="TrichDB:TRFO_34036"/>
<dbReference type="RefSeq" id="XP_068352667.1">
    <property type="nucleotide sequence ID" value="XM_068509431.1"/>
</dbReference>
<evidence type="ECO:0000313" key="4">
    <source>
        <dbReference type="Proteomes" id="UP000179807"/>
    </source>
</evidence>
<comment type="caution">
    <text evidence="3">The sequence shown here is derived from an EMBL/GenBank/DDBJ whole genome shotgun (WGS) entry which is preliminary data.</text>
</comment>
<dbReference type="Proteomes" id="UP000179807">
    <property type="component" value="Unassembled WGS sequence"/>
</dbReference>
<feature type="coiled-coil region" evidence="1">
    <location>
        <begin position="446"/>
        <end position="487"/>
    </location>
</feature>
<feature type="region of interest" description="Disordered" evidence="2">
    <location>
        <begin position="178"/>
        <end position="233"/>
    </location>
</feature>
<feature type="coiled-coil region" evidence="1">
    <location>
        <begin position="547"/>
        <end position="606"/>
    </location>
</feature>
<evidence type="ECO:0000256" key="1">
    <source>
        <dbReference type="SAM" id="Coils"/>
    </source>
</evidence>
<dbReference type="AlphaFoldDB" id="A0A1J4JK55"/>
<dbReference type="EMBL" id="MLAK01001001">
    <property type="protein sequence ID" value="OHS99530.1"/>
    <property type="molecule type" value="Genomic_DNA"/>
</dbReference>
<gene>
    <name evidence="3" type="ORF">TRFO_34036</name>
</gene>
<keyword evidence="4" id="KW-1185">Reference proteome</keyword>
<name>A0A1J4JK55_9EUKA</name>
<feature type="coiled-coil region" evidence="1">
    <location>
        <begin position="282"/>
        <end position="330"/>
    </location>
</feature>
<proteinExistence type="predicted"/>
<evidence type="ECO:0008006" key="5">
    <source>
        <dbReference type="Google" id="ProtNLM"/>
    </source>
</evidence>
<evidence type="ECO:0000256" key="2">
    <source>
        <dbReference type="SAM" id="MobiDB-lite"/>
    </source>
</evidence>
<protein>
    <recommendedName>
        <fullName evidence="5">DUF4201 domain-containing protein</fullName>
    </recommendedName>
</protein>
<dbReference type="GeneID" id="94844135"/>
<feature type="compositionally biased region" description="Basic and acidic residues" evidence="2">
    <location>
        <begin position="178"/>
        <end position="194"/>
    </location>
</feature>
<organism evidence="3 4">
    <name type="scientific">Tritrichomonas foetus</name>
    <dbReference type="NCBI Taxonomy" id="1144522"/>
    <lineage>
        <taxon>Eukaryota</taxon>
        <taxon>Metamonada</taxon>
        <taxon>Parabasalia</taxon>
        <taxon>Tritrichomonadida</taxon>
        <taxon>Tritrichomonadidae</taxon>
        <taxon>Tritrichomonas</taxon>
    </lineage>
</organism>
<sequence>MNPEVERLKIALRTLSKENAEFQIYYKHLRNAITQISEANDKLLFSFHERYTYFVDLEGQLKFIENNIALKRQEIQYLDLANTQFTSNKKIEIPDDLLIPMIRFTENEIQNYADKVCPESGDFESYNQLIEKDKELKLQSSRLKNEFTVLFEKLGHNEKFEEILRLSEKHEKLLKKQKEYHEKYQDKDKNKENNIGDNNINSSEKEKENKSKNKTGSHLHGADNKNKINSSSTEVDSYAESVSSSLLSERLESARNEPAWKNVVCQTNDNMRTREISKKFAKTILEEEVSNQTTKIENKKQKLQNLTDDINKLTNELAECKEKHIEKLSRLSNNSLVESFDICKTTNYVDQETECDEIQNFEDIQIKVEKGYSQTLSNLKVSNEKLQLESIYEQKALECKLAEMSFERKTNEYKSLLRKMKLINPEGFSAKFKNVTKQSPKLEQKKNKYLLKIERITQKTQELNDESIDIEDKVKKLNLRIEILERKLELWKKPRDHTKYKLSNICQEIALNQESIREKMKDIAFYKLETDFVDRVKAMYCKNFAQNNDITQDIKKLQHKLRRLKLRCLYTMNKTVQCVLTSRWEIDDLQKRVSENNKRIKIYEDKIQTVVRHSVPIIQELQKTEVPIPPTLDSCETLNSCLLNVY</sequence>
<accession>A0A1J4JK55</accession>
<evidence type="ECO:0000313" key="3">
    <source>
        <dbReference type="EMBL" id="OHS99530.1"/>
    </source>
</evidence>
<reference evidence="3" key="1">
    <citation type="submission" date="2016-10" db="EMBL/GenBank/DDBJ databases">
        <authorList>
            <person name="Benchimol M."/>
            <person name="Almeida L.G."/>
            <person name="Vasconcelos A.T."/>
            <person name="Perreira-Neves A."/>
            <person name="Rosa I.A."/>
            <person name="Tasca T."/>
            <person name="Bogo M.R."/>
            <person name="de Souza W."/>
        </authorList>
    </citation>
    <scope>NUCLEOTIDE SEQUENCE [LARGE SCALE GENOMIC DNA]</scope>
    <source>
        <strain evidence="3">K</strain>
    </source>
</reference>
<keyword evidence="1" id="KW-0175">Coiled coil</keyword>